<dbReference type="EMBL" id="CAADFC020000013">
    <property type="protein sequence ID" value="VIO71565.1"/>
    <property type="molecule type" value="Genomic_DNA"/>
</dbReference>
<organism evidence="1 2">
    <name type="scientific">Bradyrhizobium ivorense</name>
    <dbReference type="NCBI Taxonomy" id="2511166"/>
    <lineage>
        <taxon>Bacteria</taxon>
        <taxon>Pseudomonadati</taxon>
        <taxon>Pseudomonadota</taxon>
        <taxon>Alphaproteobacteria</taxon>
        <taxon>Hyphomicrobiales</taxon>
        <taxon>Nitrobacteraceae</taxon>
        <taxon>Bradyrhizobium</taxon>
    </lineage>
</organism>
<dbReference type="AlphaFoldDB" id="A0A508T7Z5"/>
<keyword evidence="2" id="KW-1185">Reference proteome</keyword>
<protein>
    <submittedName>
        <fullName evidence="1">Uncharacterized protein</fullName>
    </submittedName>
</protein>
<accession>A0A508T7Z5</accession>
<proteinExistence type="predicted"/>
<sequence>MFSVVRILVVIAAAYAGSAVAEMQFEGPPSSLAVHADD</sequence>
<evidence type="ECO:0000313" key="1">
    <source>
        <dbReference type="EMBL" id="VIO71565.1"/>
    </source>
</evidence>
<reference evidence="1" key="1">
    <citation type="submission" date="2019-02" db="EMBL/GenBank/DDBJ databases">
        <authorList>
            <person name="Pothier F.J."/>
        </authorList>
    </citation>
    <scope>NUCLEOTIDE SEQUENCE</scope>
    <source>
        <strain evidence="1">CI-1B</strain>
    </source>
</reference>
<gene>
    <name evidence="1" type="ORF">CI1B_37500</name>
</gene>
<dbReference type="Proteomes" id="UP000328092">
    <property type="component" value="Unassembled WGS sequence"/>
</dbReference>
<comment type="caution">
    <text evidence="1">The sequence shown here is derived from an EMBL/GenBank/DDBJ whole genome shotgun (WGS) entry which is preliminary data.</text>
</comment>
<name>A0A508T7Z5_9BRAD</name>
<evidence type="ECO:0000313" key="2">
    <source>
        <dbReference type="Proteomes" id="UP000328092"/>
    </source>
</evidence>